<name>D1C5Z2_SPHTD</name>
<keyword evidence="1" id="KW-0812">Transmembrane</keyword>
<dbReference type="eggNOG" id="COG5513">
    <property type="taxonomic scope" value="Bacteria"/>
</dbReference>
<evidence type="ECO:0000256" key="1">
    <source>
        <dbReference type="SAM" id="Phobius"/>
    </source>
</evidence>
<proteinExistence type="predicted"/>
<evidence type="ECO:0000313" key="3">
    <source>
        <dbReference type="Proteomes" id="UP000002027"/>
    </source>
</evidence>
<dbReference type="Proteomes" id="UP000002027">
    <property type="component" value="Chromosome 1"/>
</dbReference>
<keyword evidence="3" id="KW-1185">Reference proteome</keyword>
<dbReference type="EMBL" id="CP001823">
    <property type="protein sequence ID" value="ACZ39544.1"/>
    <property type="molecule type" value="Genomic_DNA"/>
</dbReference>
<organism evidence="2 3">
    <name type="scientific">Sphaerobacter thermophilus (strain ATCC 49802 / DSM 20745 / KCCM 41009 / NCIMB 13125 / S 6022)</name>
    <dbReference type="NCBI Taxonomy" id="479434"/>
    <lineage>
        <taxon>Bacteria</taxon>
        <taxon>Pseudomonadati</taxon>
        <taxon>Thermomicrobiota</taxon>
        <taxon>Thermomicrobia</taxon>
        <taxon>Sphaerobacterales</taxon>
        <taxon>Sphaerobacterineae</taxon>
        <taxon>Sphaerobacteraceae</taxon>
        <taxon>Sphaerobacter</taxon>
    </lineage>
</organism>
<dbReference type="AlphaFoldDB" id="D1C5Z2"/>
<protein>
    <submittedName>
        <fullName evidence="2">Uncharacterized protein</fullName>
    </submittedName>
</protein>
<dbReference type="RefSeq" id="WP_012872590.1">
    <property type="nucleotide sequence ID" value="NC_013523.1"/>
</dbReference>
<accession>D1C5Z2</accession>
<evidence type="ECO:0000313" key="2">
    <source>
        <dbReference type="EMBL" id="ACZ39544.1"/>
    </source>
</evidence>
<dbReference type="InParanoid" id="D1C5Z2"/>
<sequence>MQVDTTQQAARQPGRRVLILIVSAVAIAAIAVAAAVLWSGNDGGVAGGGTGGGGTGEPSGNLEIKPIQIESVDVRIAESYPPQLFAEVTGWVGDGCTVAREPEITREGNTITVTILSERERDAICTQILLGYQKNIALGSVEPGEWTVKVNDHVQTVNVR</sequence>
<reference evidence="3" key="1">
    <citation type="submission" date="2009-11" db="EMBL/GenBank/DDBJ databases">
        <title>The complete chromosome 1 of Sphaerobacter thermophilus DSM 20745.</title>
        <authorList>
            <person name="Lucas S."/>
            <person name="Copeland A."/>
            <person name="Lapidus A."/>
            <person name="Glavina del Rio T."/>
            <person name="Dalin E."/>
            <person name="Tice H."/>
            <person name="Bruce D."/>
            <person name="Goodwin L."/>
            <person name="Pitluck S."/>
            <person name="Kyrpides N."/>
            <person name="Mavromatis K."/>
            <person name="Ivanova N."/>
            <person name="Mikhailova N."/>
            <person name="LaButti K.M."/>
            <person name="Clum A."/>
            <person name="Sun H.I."/>
            <person name="Brettin T."/>
            <person name="Detter J.C."/>
            <person name="Han C."/>
            <person name="Larimer F."/>
            <person name="Land M."/>
            <person name="Hauser L."/>
            <person name="Markowitz V."/>
            <person name="Cheng J.F."/>
            <person name="Hugenholtz P."/>
            <person name="Woyke T."/>
            <person name="Wu D."/>
            <person name="Steenblock K."/>
            <person name="Schneider S."/>
            <person name="Pukall R."/>
            <person name="Goeker M."/>
            <person name="Klenk H.P."/>
            <person name="Eisen J.A."/>
        </authorList>
    </citation>
    <scope>NUCLEOTIDE SEQUENCE [LARGE SCALE GENOMIC DNA]</scope>
    <source>
        <strain evidence="3">ATCC 49802 / DSM 20745 / S 6022</strain>
    </source>
</reference>
<gene>
    <name evidence="2" type="ordered locus">Sthe_2117</name>
</gene>
<dbReference type="KEGG" id="sti:Sthe_2117"/>
<feature type="transmembrane region" description="Helical" evidence="1">
    <location>
        <begin position="17"/>
        <end position="38"/>
    </location>
</feature>
<keyword evidence="1" id="KW-0472">Membrane</keyword>
<reference evidence="2 3" key="2">
    <citation type="journal article" date="2010" name="Stand. Genomic Sci.">
        <title>Complete genome sequence of Desulfohalobium retbaense type strain (HR(100)).</title>
        <authorList>
            <person name="Spring S."/>
            <person name="Nolan M."/>
            <person name="Lapidus A."/>
            <person name="Glavina Del Rio T."/>
            <person name="Copeland A."/>
            <person name="Tice H."/>
            <person name="Cheng J.F."/>
            <person name="Lucas S."/>
            <person name="Land M."/>
            <person name="Chen F."/>
            <person name="Bruce D."/>
            <person name="Goodwin L."/>
            <person name="Pitluck S."/>
            <person name="Ivanova N."/>
            <person name="Mavromatis K."/>
            <person name="Mikhailova N."/>
            <person name="Pati A."/>
            <person name="Chen A."/>
            <person name="Palaniappan K."/>
            <person name="Hauser L."/>
            <person name="Chang Y.J."/>
            <person name="Jeffries C.D."/>
            <person name="Munk C."/>
            <person name="Kiss H."/>
            <person name="Chain P."/>
            <person name="Han C."/>
            <person name="Brettin T."/>
            <person name="Detter J.C."/>
            <person name="Schuler E."/>
            <person name="Goker M."/>
            <person name="Rohde M."/>
            <person name="Bristow J."/>
            <person name="Eisen J.A."/>
            <person name="Markowitz V."/>
            <person name="Hugenholtz P."/>
            <person name="Kyrpides N.C."/>
            <person name="Klenk H.P."/>
        </authorList>
    </citation>
    <scope>NUCLEOTIDE SEQUENCE [LARGE SCALE GENOMIC DNA]</scope>
    <source>
        <strain evidence="3">ATCC 49802 / DSM 20745 / S 6022</strain>
    </source>
</reference>
<keyword evidence="1" id="KW-1133">Transmembrane helix</keyword>
<dbReference type="HOGENOM" id="CLU_1651054_0_0_0"/>
<dbReference type="OrthoDB" id="166866at2"/>